<evidence type="ECO:0000313" key="3">
    <source>
        <dbReference type="Proteomes" id="UP000286976"/>
    </source>
</evidence>
<keyword evidence="3" id="KW-1185">Reference proteome</keyword>
<dbReference type="EMBL" id="PIPQ01000007">
    <property type="protein sequence ID" value="RUO39066.1"/>
    <property type="molecule type" value="Genomic_DNA"/>
</dbReference>
<dbReference type="SUPFAM" id="SSF56601">
    <property type="entry name" value="beta-lactamase/transpeptidase-like"/>
    <property type="match status" value="1"/>
</dbReference>
<dbReference type="PANTHER" id="PTHR46825">
    <property type="entry name" value="D-ALANYL-D-ALANINE-CARBOXYPEPTIDASE/ENDOPEPTIDASE AMPH"/>
    <property type="match status" value="1"/>
</dbReference>
<evidence type="ECO:0000313" key="2">
    <source>
        <dbReference type="EMBL" id="RUO39066.1"/>
    </source>
</evidence>
<dbReference type="InterPro" id="IPR050491">
    <property type="entry name" value="AmpC-like"/>
</dbReference>
<organism evidence="2 3">
    <name type="scientific">Aliidiomarina taiwanensis</name>
    <dbReference type="NCBI Taxonomy" id="946228"/>
    <lineage>
        <taxon>Bacteria</taxon>
        <taxon>Pseudomonadati</taxon>
        <taxon>Pseudomonadota</taxon>
        <taxon>Gammaproteobacteria</taxon>
        <taxon>Alteromonadales</taxon>
        <taxon>Idiomarinaceae</taxon>
        <taxon>Aliidiomarina</taxon>
    </lineage>
</organism>
<feature type="domain" description="Beta-lactamase-related" evidence="1">
    <location>
        <begin position="37"/>
        <end position="361"/>
    </location>
</feature>
<sequence length="426" mass="48412">MSWFAKTAFGISTLFSASVVADIHPHDSPVPLYPEFTELFERRLAEEKVPGAVFAVVRGNQIQHIHSYGVRAQSSTEPVTADTVFRIASVSKTFAAGLAARLQHDGMFNWSDPLTQYVPEFAFANPDMSAQVEVQHLLAHSVGIVPNAYDNLIEANYSSEQIIPYFQRLNPLCEPGQCYGYQNVLFNLIENVLSSATGRSYQQLLQDYIFQPLNMQHSSVGIDGYLASENRAAPHVKGRNRWYERQVTEHYYHFPAAAGVNTTARDLSQWVIAQLGHRPDVMPEPVLNDVRQPRIRTTRDLRRRNWRHLLTNAHYGLGWRLYDLGQHSIVYHGGWVKGFRAEIAYSPEQDIGLLILMNAESNVISELSTAFWADILPRLQREQWIPYYHGIRSRSKTPKAQQEESSLLPLYRGNGSFEIGEGLLKR</sequence>
<dbReference type="Pfam" id="PF00144">
    <property type="entry name" value="Beta-lactamase"/>
    <property type="match status" value="1"/>
</dbReference>
<dbReference type="PANTHER" id="PTHR46825:SF15">
    <property type="entry name" value="BETA-LACTAMASE-RELATED DOMAIN-CONTAINING PROTEIN"/>
    <property type="match status" value="1"/>
</dbReference>
<dbReference type="Gene3D" id="3.40.710.10">
    <property type="entry name" value="DD-peptidase/beta-lactamase superfamily"/>
    <property type="match status" value="1"/>
</dbReference>
<dbReference type="RefSeq" id="WP_126757944.1">
    <property type="nucleotide sequence ID" value="NZ_PIPQ01000007.1"/>
</dbReference>
<dbReference type="Proteomes" id="UP000286976">
    <property type="component" value="Unassembled WGS sequence"/>
</dbReference>
<reference evidence="2 3" key="1">
    <citation type="journal article" date="2011" name="Front. Microbiol.">
        <title>Genomic signatures of strain selection and enhancement in Bacillus atrophaeus var. globigii, a historical biowarfare simulant.</title>
        <authorList>
            <person name="Gibbons H.S."/>
            <person name="Broomall S.M."/>
            <person name="McNew L.A."/>
            <person name="Daligault H."/>
            <person name="Chapman C."/>
            <person name="Bruce D."/>
            <person name="Karavis M."/>
            <person name="Krepps M."/>
            <person name="McGregor P.A."/>
            <person name="Hong C."/>
            <person name="Park K.H."/>
            <person name="Akmal A."/>
            <person name="Feldman A."/>
            <person name="Lin J.S."/>
            <person name="Chang W.E."/>
            <person name="Higgs B.W."/>
            <person name="Demirev P."/>
            <person name="Lindquist J."/>
            <person name="Liem A."/>
            <person name="Fochler E."/>
            <person name="Read T.D."/>
            <person name="Tapia R."/>
            <person name="Johnson S."/>
            <person name="Bishop-Lilly K.A."/>
            <person name="Detter C."/>
            <person name="Han C."/>
            <person name="Sozhamannan S."/>
            <person name="Rosenzweig C.N."/>
            <person name="Skowronski E.W."/>
        </authorList>
    </citation>
    <scope>NUCLEOTIDE SEQUENCE [LARGE SCALE GENOMIC DNA]</scope>
    <source>
        <strain evidence="2 3">AIT1</strain>
    </source>
</reference>
<name>A0A432WZ73_9GAMM</name>
<proteinExistence type="predicted"/>
<keyword evidence="2" id="KW-0378">Hydrolase</keyword>
<dbReference type="InterPro" id="IPR012338">
    <property type="entry name" value="Beta-lactam/transpept-like"/>
</dbReference>
<gene>
    <name evidence="2" type="ORF">CWE15_10015</name>
</gene>
<protein>
    <submittedName>
        <fullName evidence="2">Serine hydrolase</fullName>
    </submittedName>
</protein>
<dbReference type="OrthoDB" id="119951at2"/>
<dbReference type="InterPro" id="IPR001466">
    <property type="entry name" value="Beta-lactam-related"/>
</dbReference>
<accession>A0A432WZ73</accession>
<dbReference type="AlphaFoldDB" id="A0A432WZ73"/>
<dbReference type="GO" id="GO:0016787">
    <property type="term" value="F:hydrolase activity"/>
    <property type="evidence" value="ECO:0007669"/>
    <property type="project" value="UniProtKB-KW"/>
</dbReference>
<comment type="caution">
    <text evidence="2">The sequence shown here is derived from an EMBL/GenBank/DDBJ whole genome shotgun (WGS) entry which is preliminary data.</text>
</comment>
<evidence type="ECO:0000259" key="1">
    <source>
        <dbReference type="Pfam" id="PF00144"/>
    </source>
</evidence>